<keyword evidence="8" id="KW-0496">Mitochondrion</keyword>
<evidence type="ECO:0000259" key="12">
    <source>
        <dbReference type="Pfam" id="PF05644"/>
    </source>
</evidence>
<dbReference type="FunCoup" id="A0A7R8YW96">
    <property type="interactions" value="1733"/>
</dbReference>
<keyword evidence="14" id="KW-1185">Reference proteome</keyword>
<evidence type="ECO:0000256" key="4">
    <source>
        <dbReference type="ARBA" id="ARBA00022692"/>
    </source>
</evidence>
<feature type="domain" description="Mff-like" evidence="12">
    <location>
        <begin position="172"/>
        <end position="256"/>
    </location>
</feature>
<dbReference type="GO" id="GO:0005741">
    <property type="term" value="C:mitochondrial outer membrane"/>
    <property type="evidence" value="ECO:0007669"/>
    <property type="project" value="UniProtKB-SubCell"/>
</dbReference>
<keyword evidence="6 11" id="KW-1133">Transmembrane helix</keyword>
<dbReference type="PANTHER" id="PTHR16501">
    <property type="entry name" value="TRANSPORT AND GOLGI ORGANIZATION PROTEIN 11"/>
    <property type="match status" value="1"/>
</dbReference>
<dbReference type="InParanoid" id="A0A7R8YW96"/>
<dbReference type="GO" id="GO:0005777">
    <property type="term" value="C:peroxisome"/>
    <property type="evidence" value="ECO:0007669"/>
    <property type="project" value="UniProtKB-SubCell"/>
</dbReference>
<keyword evidence="9 11" id="KW-0472">Membrane</keyword>
<dbReference type="InterPro" id="IPR008518">
    <property type="entry name" value="Mff/Tango-11"/>
</dbReference>
<feature type="domain" description="Mff-like" evidence="12">
    <location>
        <begin position="13"/>
        <end position="138"/>
    </location>
</feature>
<evidence type="ECO:0000256" key="5">
    <source>
        <dbReference type="ARBA" id="ARBA00022787"/>
    </source>
</evidence>
<dbReference type="PANTHER" id="PTHR16501:SF6">
    <property type="entry name" value="TRANSPORT AND GOLGI ORGANIZATION PROTEIN 11"/>
    <property type="match status" value="1"/>
</dbReference>
<reference evidence="13 14" key="1">
    <citation type="submission" date="2020-11" db="EMBL/GenBank/DDBJ databases">
        <authorList>
            <person name="Wallbank WR R."/>
            <person name="Pardo Diaz C."/>
            <person name="Kozak K."/>
            <person name="Martin S."/>
            <person name="Jiggins C."/>
            <person name="Moest M."/>
            <person name="Warren A I."/>
            <person name="Generalovic N T."/>
            <person name="Byers J.R.P. K."/>
            <person name="Montejo-Kovacevich G."/>
            <person name="Yen C E."/>
        </authorList>
    </citation>
    <scope>NUCLEOTIDE SEQUENCE [LARGE SCALE GENOMIC DNA]</scope>
</reference>
<keyword evidence="5" id="KW-1000">Mitochondrion outer membrane</keyword>
<evidence type="ECO:0000313" key="14">
    <source>
        <dbReference type="Proteomes" id="UP000594454"/>
    </source>
</evidence>
<dbReference type="OMA" id="FKTFMWL"/>
<dbReference type="Pfam" id="PF05644">
    <property type="entry name" value="Miff"/>
    <property type="match status" value="2"/>
</dbReference>
<evidence type="ECO:0000256" key="7">
    <source>
        <dbReference type="ARBA" id="ARBA00023054"/>
    </source>
</evidence>
<keyword evidence="7" id="KW-0175">Coiled coil</keyword>
<evidence type="ECO:0000256" key="6">
    <source>
        <dbReference type="ARBA" id="ARBA00022989"/>
    </source>
</evidence>
<evidence type="ECO:0000256" key="11">
    <source>
        <dbReference type="SAM" id="Phobius"/>
    </source>
</evidence>
<keyword evidence="10" id="KW-0576">Peroxisome</keyword>
<evidence type="ECO:0000256" key="9">
    <source>
        <dbReference type="ARBA" id="ARBA00023136"/>
    </source>
</evidence>
<evidence type="ECO:0000256" key="8">
    <source>
        <dbReference type="ARBA" id="ARBA00023128"/>
    </source>
</evidence>
<evidence type="ECO:0000256" key="3">
    <source>
        <dbReference type="ARBA" id="ARBA00009806"/>
    </source>
</evidence>
<proteinExistence type="inferred from homology"/>
<dbReference type="InterPro" id="IPR039433">
    <property type="entry name" value="Mff-like_dom"/>
</dbReference>
<dbReference type="EMBL" id="LR899012">
    <property type="protein sequence ID" value="CAD7088178.1"/>
    <property type="molecule type" value="Genomic_DNA"/>
</dbReference>
<organism evidence="13 14">
    <name type="scientific">Hermetia illucens</name>
    <name type="common">Black soldier fly</name>
    <dbReference type="NCBI Taxonomy" id="343691"/>
    <lineage>
        <taxon>Eukaryota</taxon>
        <taxon>Metazoa</taxon>
        <taxon>Ecdysozoa</taxon>
        <taxon>Arthropoda</taxon>
        <taxon>Hexapoda</taxon>
        <taxon>Insecta</taxon>
        <taxon>Pterygota</taxon>
        <taxon>Neoptera</taxon>
        <taxon>Endopterygota</taxon>
        <taxon>Diptera</taxon>
        <taxon>Brachycera</taxon>
        <taxon>Stratiomyomorpha</taxon>
        <taxon>Stratiomyidae</taxon>
        <taxon>Hermetiinae</taxon>
        <taxon>Hermetia</taxon>
    </lineage>
</organism>
<sequence length="257" mass="29187">MANPQSPSHFNGYEDDPLLIEANFTQDISEKMRVPKRIKATGEYSDEDTLLSNQNGIMNSWNYSDKISMNVPDRIVVIGQDQHLGTRSAPREIVLENSILPKDPGLVRVATPPRIITLSEHHFPTASDEIEQSSDSDQAPIYIRASAQPKEQFADMTAPEPETGARQAAVANTRRPNNLNDQQMVRSFREDTPPLSVSEMMNPSEEILHLRRQLAKLNRRVLSVEIENVQRQQREKIVCVLGIAYFLLKAIFWLNRN</sequence>
<evidence type="ECO:0000313" key="13">
    <source>
        <dbReference type="EMBL" id="CAD7088178.1"/>
    </source>
</evidence>
<evidence type="ECO:0000256" key="2">
    <source>
        <dbReference type="ARBA" id="ARBA00004275"/>
    </source>
</evidence>
<evidence type="ECO:0000256" key="1">
    <source>
        <dbReference type="ARBA" id="ARBA00004200"/>
    </source>
</evidence>
<evidence type="ECO:0000256" key="10">
    <source>
        <dbReference type="ARBA" id="ARBA00023140"/>
    </source>
</evidence>
<name>A0A7R8YW96_HERIL</name>
<protein>
    <recommendedName>
        <fullName evidence="12">Mff-like domain-containing protein</fullName>
    </recommendedName>
</protein>
<dbReference type="AlphaFoldDB" id="A0A7R8YW96"/>
<comment type="similarity">
    <text evidence="3">Belongs to the Tango11 family.</text>
</comment>
<accession>A0A7R8YW96</accession>
<dbReference type="Proteomes" id="UP000594454">
    <property type="component" value="Chromosome 4"/>
</dbReference>
<keyword evidence="4 11" id="KW-0812">Transmembrane</keyword>
<comment type="subcellular location">
    <subcellularLocation>
        <location evidence="1">Mitochondrion outer membrane</location>
        <topology evidence="1">Single-pass type IV membrane protein</topology>
    </subcellularLocation>
    <subcellularLocation>
        <location evidence="2">Peroxisome</location>
    </subcellularLocation>
</comment>
<gene>
    <name evidence="13" type="ORF">HERILL_LOCUS10827</name>
</gene>
<dbReference type="OrthoDB" id="5986838at2759"/>
<feature type="transmembrane region" description="Helical" evidence="11">
    <location>
        <begin position="237"/>
        <end position="254"/>
    </location>
</feature>